<dbReference type="AlphaFoldDB" id="A0A316HTY5"/>
<dbReference type="SUPFAM" id="SSF54637">
    <property type="entry name" value="Thioesterase/thiol ester dehydrase-isomerase"/>
    <property type="match status" value="1"/>
</dbReference>
<sequence>MTDFDETPLVEPGRRATALRNVTATLDVFATHFPRFPVLPGVLLLEDMVWLARLAAPGGATRWRVADVSRVQFRRAVQPGDQVRFTAEVVDSRDTEVSCRVDATVDGRVVAGARRVRLARRRT</sequence>
<feature type="domain" description="ApeI dehydratase-like" evidence="3">
    <location>
        <begin position="15"/>
        <end position="101"/>
    </location>
</feature>
<keyword evidence="7" id="KW-1185">Reference proteome</keyword>
<dbReference type="InterPro" id="IPR054545">
    <property type="entry name" value="ApeI-like"/>
</dbReference>
<dbReference type="Proteomes" id="UP000246005">
    <property type="component" value="Unassembled WGS sequence"/>
</dbReference>
<dbReference type="Gene3D" id="3.10.129.10">
    <property type="entry name" value="Hotdog Thioesterase"/>
    <property type="match status" value="1"/>
</dbReference>
<dbReference type="EMBL" id="QGHB01000007">
    <property type="protein sequence ID" value="PWK84852.1"/>
    <property type="molecule type" value="Genomic_DNA"/>
</dbReference>
<dbReference type="InterPro" id="IPR016962">
    <property type="entry name" value="Dehydrase_ECs4332_prd"/>
</dbReference>
<evidence type="ECO:0000259" key="3">
    <source>
        <dbReference type="Pfam" id="PF22818"/>
    </source>
</evidence>
<comment type="caution">
    <text evidence="4">The sequence shown here is derived from an EMBL/GenBank/DDBJ whole genome shotgun (WGS) entry which is preliminary data.</text>
</comment>
<dbReference type="Pfam" id="PF22818">
    <property type="entry name" value="ApeI-like"/>
    <property type="match status" value="1"/>
</dbReference>
<comment type="similarity">
    <text evidence="1">Belongs to the thioester dehydratase family. FabZ subfamily.</text>
</comment>
<evidence type="ECO:0000256" key="2">
    <source>
        <dbReference type="ARBA" id="ARBA00023239"/>
    </source>
</evidence>
<dbReference type="PIRSF" id="PIRSF030962">
    <property type="entry name" value="Dehydrase_ECs4332_prd"/>
    <property type="match status" value="1"/>
</dbReference>
<reference evidence="4 6" key="1">
    <citation type="submission" date="2018-05" db="EMBL/GenBank/DDBJ databases">
        <title>Genomic Encyclopedia of Type Strains, Phase IV (KMG-IV): sequencing the most valuable type-strain genomes for metagenomic binning, comparative biology and taxonomic classification.</title>
        <authorList>
            <person name="Goeker M."/>
        </authorList>
    </citation>
    <scope>NUCLEOTIDE SEQUENCE [LARGE SCALE GENOMIC DNA]</scope>
    <source>
        <strain evidence="5 7">DSM 45479</strain>
        <strain evidence="4 6">DSM 45480</strain>
    </source>
</reference>
<protein>
    <submittedName>
        <fullName evidence="4">3-hydroxyacyl-[acyl-carrier-protein] dehydratase</fullName>
    </submittedName>
</protein>
<evidence type="ECO:0000313" key="5">
    <source>
        <dbReference type="EMBL" id="RAS65883.1"/>
    </source>
</evidence>
<dbReference type="GO" id="GO:0016829">
    <property type="term" value="F:lyase activity"/>
    <property type="evidence" value="ECO:0007669"/>
    <property type="project" value="UniProtKB-KW"/>
</dbReference>
<dbReference type="InterPro" id="IPR029069">
    <property type="entry name" value="HotDog_dom_sf"/>
</dbReference>
<dbReference type="PANTHER" id="PTHR30272">
    <property type="entry name" value="3-HYDROXYACYL-[ACYL-CARRIER-PROTEIN] DEHYDRATASE"/>
    <property type="match status" value="1"/>
</dbReference>
<keyword evidence="2" id="KW-0456">Lyase</keyword>
<gene>
    <name evidence="5" type="ORF">C8D87_104434</name>
    <name evidence="4" type="ORF">C8D88_10759</name>
</gene>
<evidence type="ECO:0000256" key="1">
    <source>
        <dbReference type="ARBA" id="ARBA00009174"/>
    </source>
</evidence>
<accession>A0A316HTY5</accession>
<proteinExistence type="inferred from homology"/>
<dbReference type="Proteomes" id="UP000248714">
    <property type="component" value="Unassembled WGS sequence"/>
</dbReference>
<organism evidence="4 6">
    <name type="scientific">Lentzea atacamensis</name>
    <dbReference type="NCBI Taxonomy" id="531938"/>
    <lineage>
        <taxon>Bacteria</taxon>
        <taxon>Bacillati</taxon>
        <taxon>Actinomycetota</taxon>
        <taxon>Actinomycetes</taxon>
        <taxon>Pseudonocardiales</taxon>
        <taxon>Pseudonocardiaceae</taxon>
        <taxon>Lentzea</taxon>
    </lineage>
</organism>
<name>A0A316HTY5_9PSEU</name>
<evidence type="ECO:0000313" key="6">
    <source>
        <dbReference type="Proteomes" id="UP000246005"/>
    </source>
</evidence>
<dbReference type="PANTHER" id="PTHR30272:SF1">
    <property type="entry name" value="3-HYDROXYACYL-[ACYL-CARRIER-PROTEIN] DEHYDRATASE"/>
    <property type="match status" value="1"/>
</dbReference>
<evidence type="ECO:0000313" key="7">
    <source>
        <dbReference type="Proteomes" id="UP000248714"/>
    </source>
</evidence>
<dbReference type="RefSeq" id="WP_211337450.1">
    <property type="nucleotide sequence ID" value="NZ_QGHB01000007.1"/>
</dbReference>
<evidence type="ECO:0000313" key="4">
    <source>
        <dbReference type="EMBL" id="PWK84852.1"/>
    </source>
</evidence>
<dbReference type="EMBL" id="QLTT01000004">
    <property type="protein sequence ID" value="RAS65883.1"/>
    <property type="molecule type" value="Genomic_DNA"/>
</dbReference>
<dbReference type="InterPro" id="IPR013114">
    <property type="entry name" value="FabA_FabZ"/>
</dbReference>